<dbReference type="Gene3D" id="2.40.40.10">
    <property type="entry name" value="RlpA-like domain"/>
    <property type="match status" value="1"/>
</dbReference>
<dbReference type="OrthoDB" id="4898945at2759"/>
<dbReference type="GO" id="GO:0005576">
    <property type="term" value="C:extracellular region"/>
    <property type="evidence" value="ECO:0007669"/>
    <property type="project" value="UniProtKB-SubCell"/>
</dbReference>
<keyword evidence="4" id="KW-0732">Signal</keyword>
<accession>A0A2H3JK05</accession>
<name>A0A2H3JK05_WOLCO</name>
<dbReference type="InterPro" id="IPR010829">
    <property type="entry name" value="Cerato-platanin"/>
</dbReference>
<dbReference type="SUPFAM" id="SSF50685">
    <property type="entry name" value="Barwin-like endoglucanases"/>
    <property type="match status" value="1"/>
</dbReference>
<reference evidence="5 6" key="1">
    <citation type="journal article" date="2012" name="Science">
        <title>The Paleozoic origin of enzymatic lignin decomposition reconstructed from 31 fungal genomes.</title>
        <authorList>
            <person name="Floudas D."/>
            <person name="Binder M."/>
            <person name="Riley R."/>
            <person name="Barry K."/>
            <person name="Blanchette R.A."/>
            <person name="Henrissat B."/>
            <person name="Martinez A.T."/>
            <person name="Otillar R."/>
            <person name="Spatafora J.W."/>
            <person name="Yadav J.S."/>
            <person name="Aerts A."/>
            <person name="Benoit I."/>
            <person name="Boyd A."/>
            <person name="Carlson A."/>
            <person name="Copeland A."/>
            <person name="Coutinho P.M."/>
            <person name="de Vries R.P."/>
            <person name="Ferreira P."/>
            <person name="Findley K."/>
            <person name="Foster B."/>
            <person name="Gaskell J."/>
            <person name="Glotzer D."/>
            <person name="Gorecki P."/>
            <person name="Heitman J."/>
            <person name="Hesse C."/>
            <person name="Hori C."/>
            <person name="Igarashi K."/>
            <person name="Jurgens J.A."/>
            <person name="Kallen N."/>
            <person name="Kersten P."/>
            <person name="Kohler A."/>
            <person name="Kuees U."/>
            <person name="Kumar T.K.A."/>
            <person name="Kuo A."/>
            <person name="LaButti K."/>
            <person name="Larrondo L.F."/>
            <person name="Lindquist E."/>
            <person name="Ling A."/>
            <person name="Lombard V."/>
            <person name="Lucas S."/>
            <person name="Lundell T."/>
            <person name="Martin R."/>
            <person name="McLaughlin D.J."/>
            <person name="Morgenstern I."/>
            <person name="Morin E."/>
            <person name="Murat C."/>
            <person name="Nagy L.G."/>
            <person name="Nolan M."/>
            <person name="Ohm R.A."/>
            <person name="Patyshakuliyeva A."/>
            <person name="Rokas A."/>
            <person name="Ruiz-Duenas F.J."/>
            <person name="Sabat G."/>
            <person name="Salamov A."/>
            <person name="Samejima M."/>
            <person name="Schmutz J."/>
            <person name="Slot J.C."/>
            <person name="St John F."/>
            <person name="Stenlid J."/>
            <person name="Sun H."/>
            <person name="Sun S."/>
            <person name="Syed K."/>
            <person name="Tsang A."/>
            <person name="Wiebenga A."/>
            <person name="Young D."/>
            <person name="Pisabarro A."/>
            <person name="Eastwood D.C."/>
            <person name="Martin F."/>
            <person name="Cullen D."/>
            <person name="Grigoriev I.V."/>
            <person name="Hibbett D.S."/>
        </authorList>
    </citation>
    <scope>NUCLEOTIDE SEQUENCE [LARGE SCALE GENOMIC DNA]</scope>
    <source>
        <strain evidence="5 6">MD-104</strain>
    </source>
</reference>
<evidence type="ECO:0000313" key="5">
    <source>
        <dbReference type="EMBL" id="PCH42512.1"/>
    </source>
</evidence>
<organism evidence="5 6">
    <name type="scientific">Wolfiporia cocos (strain MD-104)</name>
    <name type="common">Brown rot fungus</name>
    <dbReference type="NCBI Taxonomy" id="742152"/>
    <lineage>
        <taxon>Eukaryota</taxon>
        <taxon>Fungi</taxon>
        <taxon>Dikarya</taxon>
        <taxon>Basidiomycota</taxon>
        <taxon>Agaricomycotina</taxon>
        <taxon>Agaricomycetes</taxon>
        <taxon>Polyporales</taxon>
        <taxon>Phaeolaceae</taxon>
        <taxon>Wolfiporia</taxon>
    </lineage>
</organism>
<comment type="subcellular location">
    <subcellularLocation>
        <location evidence="1">Secreted</location>
    </subcellularLocation>
</comment>
<keyword evidence="3" id="KW-0964">Secreted</keyword>
<evidence type="ECO:0000256" key="1">
    <source>
        <dbReference type="ARBA" id="ARBA00004613"/>
    </source>
</evidence>
<dbReference type="Proteomes" id="UP000218811">
    <property type="component" value="Unassembled WGS sequence"/>
</dbReference>
<protein>
    <submittedName>
        <fullName evidence="5">Cerato-platanin</fullName>
    </submittedName>
</protein>
<evidence type="ECO:0000256" key="4">
    <source>
        <dbReference type="SAM" id="SignalP"/>
    </source>
</evidence>
<evidence type="ECO:0000313" key="6">
    <source>
        <dbReference type="Proteomes" id="UP000218811"/>
    </source>
</evidence>
<evidence type="ECO:0000256" key="3">
    <source>
        <dbReference type="ARBA" id="ARBA00022525"/>
    </source>
</evidence>
<feature type="signal peptide" evidence="4">
    <location>
        <begin position="1"/>
        <end position="18"/>
    </location>
</feature>
<feature type="chain" id="PRO_5013796560" evidence="4">
    <location>
        <begin position="19"/>
        <end position="148"/>
    </location>
</feature>
<dbReference type="InterPro" id="IPR036908">
    <property type="entry name" value="RlpA-like_sf"/>
</dbReference>
<keyword evidence="6" id="KW-1185">Reference proteome</keyword>
<evidence type="ECO:0000256" key="2">
    <source>
        <dbReference type="ARBA" id="ARBA00010421"/>
    </source>
</evidence>
<proteinExistence type="inferred from homology"/>
<comment type="similarity">
    <text evidence="2">Belongs to the cerato-platanin family.</text>
</comment>
<dbReference type="AlphaFoldDB" id="A0A2H3JK05"/>
<dbReference type="EMBL" id="KB468124">
    <property type="protein sequence ID" value="PCH42512.1"/>
    <property type="molecule type" value="Genomic_DNA"/>
</dbReference>
<gene>
    <name evidence="5" type="ORF">WOLCODRAFT_72733</name>
</gene>
<sequence length="148" mass="15627">MKFLAALATLVALPAAFAIPAARDVATEYKVTYDVTYQNPSTYLSNVACSNGPNGLETKGYTNFSSLPNFPYIGGAFAVAGWNSPNCGSCWQLTNGETSVNILAIDTAPEGFNIALEVMNQLSPDGEGVHQGYVYVNATEVEPSVCGM</sequence>
<dbReference type="Pfam" id="PF07249">
    <property type="entry name" value="Cerato-platanin"/>
    <property type="match status" value="1"/>
</dbReference>
<dbReference type="OMA" id="CHRLEYG"/>
<dbReference type="CDD" id="cd22778">
    <property type="entry name" value="DPBB_CEPL-like"/>
    <property type="match status" value="1"/>
</dbReference>